<dbReference type="RefSeq" id="WP_072947939.1">
    <property type="nucleotide sequence ID" value="NZ_FRCT01000001.1"/>
</dbReference>
<evidence type="ECO:0000313" key="2">
    <source>
        <dbReference type="Proteomes" id="UP000184394"/>
    </source>
</evidence>
<reference evidence="1 2" key="1">
    <citation type="submission" date="2016-11" db="EMBL/GenBank/DDBJ databases">
        <authorList>
            <person name="Jaros S."/>
            <person name="Januszkiewicz K."/>
            <person name="Wedrychowicz H."/>
        </authorList>
    </citation>
    <scope>NUCLEOTIDE SEQUENCE [LARGE SCALE GENOMIC DNA]</scope>
    <source>
        <strain evidence="1 2">Y1</strain>
    </source>
</reference>
<sequence length="144" mass="16028">MVEQDTIKLLRECDSGVKMGISSINDVIDNVSSSKLRSILQKSSDEHESIKTDLQELLSEYHDEGKEPAAMAKGMSWIKTNVMLKMNESDSTVADLMTDGCNMGVKSLSRYLNKYAAADERSKDMAKKLISAEDQLCADVRPYL</sequence>
<evidence type="ECO:0008006" key="3">
    <source>
        <dbReference type="Google" id="ProtNLM"/>
    </source>
</evidence>
<name>A0A1M7GF14_RUMFL</name>
<protein>
    <recommendedName>
        <fullName evidence="3">DUF2383 domain-containing protein</fullName>
    </recommendedName>
</protein>
<dbReference type="Gene3D" id="1.20.1260.10">
    <property type="match status" value="1"/>
</dbReference>
<evidence type="ECO:0000313" key="1">
    <source>
        <dbReference type="EMBL" id="SHM14756.1"/>
    </source>
</evidence>
<proteinExistence type="predicted"/>
<gene>
    <name evidence="1" type="ORF">SAMN04487860_101258</name>
</gene>
<accession>A0A1M7GF14</accession>
<dbReference type="Proteomes" id="UP000184394">
    <property type="component" value="Unassembled WGS sequence"/>
</dbReference>
<dbReference type="AlphaFoldDB" id="A0A1M7GF14"/>
<dbReference type="OrthoDB" id="1651292at2"/>
<dbReference type="InterPro" id="IPR012347">
    <property type="entry name" value="Ferritin-like"/>
</dbReference>
<organism evidence="1 2">
    <name type="scientific">Ruminococcus flavefaciens</name>
    <dbReference type="NCBI Taxonomy" id="1265"/>
    <lineage>
        <taxon>Bacteria</taxon>
        <taxon>Bacillati</taxon>
        <taxon>Bacillota</taxon>
        <taxon>Clostridia</taxon>
        <taxon>Eubacteriales</taxon>
        <taxon>Oscillospiraceae</taxon>
        <taxon>Ruminococcus</taxon>
    </lineage>
</organism>
<dbReference type="EMBL" id="FRCT01000001">
    <property type="protein sequence ID" value="SHM14756.1"/>
    <property type="molecule type" value="Genomic_DNA"/>
</dbReference>